<dbReference type="Gene3D" id="1.10.472.10">
    <property type="entry name" value="Cyclin-like"/>
    <property type="match status" value="2"/>
</dbReference>
<comment type="similarity">
    <text evidence="2">Belongs to the retinoblastoma protein (RB) family.</text>
</comment>
<name>A0A1Y5I7Z4_OSTTA</name>
<evidence type="ECO:0000313" key="11">
    <source>
        <dbReference type="EMBL" id="OUS45688.1"/>
    </source>
</evidence>
<dbReference type="Pfam" id="PF01857">
    <property type="entry name" value="RB_B"/>
    <property type="match status" value="1"/>
</dbReference>
<dbReference type="eggNOG" id="KOG1010">
    <property type="taxonomic scope" value="Eukaryota"/>
</dbReference>
<dbReference type="CDD" id="cd20601">
    <property type="entry name" value="CYCLIN_AtRBR_like"/>
    <property type="match status" value="1"/>
</dbReference>
<dbReference type="GO" id="GO:0006357">
    <property type="term" value="P:regulation of transcription by RNA polymerase II"/>
    <property type="evidence" value="ECO:0007669"/>
    <property type="project" value="InterPro"/>
</dbReference>
<evidence type="ECO:0000256" key="2">
    <source>
        <dbReference type="ARBA" id="ARBA00009475"/>
    </source>
</evidence>
<keyword evidence="5" id="KW-0804">Transcription</keyword>
<keyword evidence="4" id="KW-0805">Transcription regulation</keyword>
<feature type="domain" description="Retinoblastoma-associated protein A-box" evidence="10">
    <location>
        <begin position="407"/>
        <end position="611"/>
    </location>
</feature>
<evidence type="ECO:0000256" key="7">
    <source>
        <dbReference type="ARBA" id="ARBA00023306"/>
    </source>
</evidence>
<dbReference type="InterPro" id="IPR002719">
    <property type="entry name" value="RB_B"/>
</dbReference>
<dbReference type="GO" id="GO:0030154">
    <property type="term" value="P:cell differentiation"/>
    <property type="evidence" value="ECO:0007669"/>
    <property type="project" value="TreeGrafter"/>
</dbReference>
<dbReference type="PANTHER" id="PTHR13742:SF17">
    <property type="entry name" value="RE32990P-RELATED"/>
    <property type="match status" value="1"/>
</dbReference>
<evidence type="ECO:0000256" key="6">
    <source>
        <dbReference type="ARBA" id="ARBA00023242"/>
    </source>
</evidence>
<accession>A0A1Y5I7Z4</accession>
<evidence type="ECO:0000259" key="10">
    <source>
        <dbReference type="SMART" id="SM01368"/>
    </source>
</evidence>
<reference evidence="11" key="1">
    <citation type="submission" date="2017-04" db="EMBL/GenBank/DDBJ databases">
        <title>Population genomics of picophytoplankton unveils novel chromosome hypervariability.</title>
        <authorList>
            <consortium name="DOE Joint Genome Institute"/>
            <person name="Blanc-Mathieu R."/>
            <person name="Krasovec M."/>
            <person name="Hebrard M."/>
            <person name="Yau S."/>
            <person name="Desgranges E."/>
            <person name="Martin J."/>
            <person name="Schackwitz W."/>
            <person name="Kuo A."/>
            <person name="Salin G."/>
            <person name="Donnadieu C."/>
            <person name="Desdevises Y."/>
            <person name="Sanchez-Ferandin S."/>
            <person name="Moreau H."/>
            <person name="Rivals E."/>
            <person name="Grigoriev I.V."/>
            <person name="Grimsley N."/>
            <person name="Eyre-Walker A."/>
            <person name="Piganeau G."/>
        </authorList>
    </citation>
    <scope>NUCLEOTIDE SEQUENCE [LARGE SCALE GENOMIC DNA]</scope>
    <source>
        <strain evidence="11">RCC 1115</strain>
    </source>
</reference>
<dbReference type="GO" id="GO:0005667">
    <property type="term" value="C:transcription regulator complex"/>
    <property type="evidence" value="ECO:0007669"/>
    <property type="project" value="TreeGrafter"/>
</dbReference>
<evidence type="ECO:0000259" key="9">
    <source>
        <dbReference type="SMART" id="SM01367"/>
    </source>
</evidence>
<evidence type="ECO:0000256" key="1">
    <source>
        <dbReference type="ARBA" id="ARBA00004123"/>
    </source>
</evidence>
<dbReference type="Proteomes" id="UP000195557">
    <property type="component" value="Unassembled WGS sequence"/>
</dbReference>
<keyword evidence="3" id="KW-0678">Repressor</keyword>
<dbReference type="GO" id="GO:2000134">
    <property type="term" value="P:negative regulation of G1/S transition of mitotic cell cycle"/>
    <property type="evidence" value="ECO:0007669"/>
    <property type="project" value="TreeGrafter"/>
</dbReference>
<evidence type="ECO:0000256" key="5">
    <source>
        <dbReference type="ARBA" id="ARBA00023163"/>
    </source>
</evidence>
<dbReference type="SUPFAM" id="SSF47954">
    <property type="entry name" value="Cyclin-like"/>
    <property type="match status" value="2"/>
</dbReference>
<dbReference type="AlphaFoldDB" id="A0A1Y5I7Z4"/>
<feature type="region of interest" description="Disordered" evidence="8">
    <location>
        <begin position="619"/>
        <end position="638"/>
    </location>
</feature>
<gene>
    <name evidence="11" type="ORF">BE221DRAFT_195304</name>
</gene>
<organism evidence="11">
    <name type="scientific">Ostreococcus tauri</name>
    <name type="common">Marine green alga</name>
    <dbReference type="NCBI Taxonomy" id="70448"/>
    <lineage>
        <taxon>Eukaryota</taxon>
        <taxon>Viridiplantae</taxon>
        <taxon>Chlorophyta</taxon>
        <taxon>Mamiellophyceae</taxon>
        <taxon>Mamiellales</taxon>
        <taxon>Bathycoccaceae</taxon>
        <taxon>Ostreococcus</taxon>
    </lineage>
</organism>
<dbReference type="Pfam" id="PF01858">
    <property type="entry name" value="RB_A"/>
    <property type="match status" value="1"/>
</dbReference>
<proteinExistence type="inferred from homology"/>
<dbReference type="InterPro" id="IPR002720">
    <property type="entry name" value="RB_A"/>
</dbReference>
<dbReference type="InterPro" id="IPR036915">
    <property type="entry name" value="Cyclin-like_sf"/>
</dbReference>
<dbReference type="InterPro" id="IPR024599">
    <property type="entry name" value="RB_N"/>
</dbReference>
<dbReference type="SMART" id="SM01368">
    <property type="entry name" value="RB_A"/>
    <property type="match status" value="1"/>
</dbReference>
<dbReference type="GO" id="GO:0005634">
    <property type="term" value="C:nucleus"/>
    <property type="evidence" value="ECO:0007669"/>
    <property type="project" value="UniProtKB-SubCell"/>
</dbReference>
<comment type="subcellular location">
    <subcellularLocation>
        <location evidence="1">Nucleus</location>
    </subcellularLocation>
</comment>
<evidence type="ECO:0000256" key="8">
    <source>
        <dbReference type="SAM" id="MobiDB-lite"/>
    </source>
</evidence>
<protein>
    <submittedName>
        <fullName evidence="11">Retinoblastoma protein</fullName>
    </submittedName>
</protein>
<keyword evidence="6" id="KW-0539">Nucleus</keyword>
<dbReference type="GO" id="GO:0000977">
    <property type="term" value="F:RNA polymerase II transcription regulatory region sequence-specific DNA binding"/>
    <property type="evidence" value="ECO:0007669"/>
    <property type="project" value="TreeGrafter"/>
</dbReference>
<evidence type="ECO:0000256" key="4">
    <source>
        <dbReference type="ARBA" id="ARBA00023015"/>
    </source>
</evidence>
<dbReference type="GO" id="GO:0000785">
    <property type="term" value="C:chromatin"/>
    <property type="evidence" value="ECO:0007669"/>
    <property type="project" value="TreeGrafter"/>
</dbReference>
<feature type="domain" description="Retinoblastoma-associated protein N-terminal" evidence="9">
    <location>
        <begin position="64"/>
        <end position="211"/>
    </location>
</feature>
<dbReference type="InterPro" id="IPR028309">
    <property type="entry name" value="RB_fam"/>
</dbReference>
<sequence length="987" mass="107844">MARNDASMAIRAVDGHARGDEARRVMRDVLDAARGTLSARGNESDGAGEGTRAACGALAALGLLDAEDAVRDGGATGAAGEGGDVTGVLEDCETTLVEVLDAMPEFLSAGARALATRLKSPSLGSSAVAEAERAMRLREMRSAFAFNKVIAKKFHEFIRVHFDADSRGGRTVARLGWAVYQCAKCEALPKFPDLYSCYHLLVAVEAFLLVNAPRELLRTSLKNMVSMTAKDAVTGLPDPLASLSSSSKTKVETVRAMSVAVINVLKATFPSAVFDVTSHFEDVAPSDACVRGVFDGDADVASPVMERYRRVAAETFGRLAVDETLYLYTEMEGEDSRGRKIIGDLASCATETTHGSMATPTRRKRAAAPFSPYRPKKISTIQEDGGMSMSPMRAIRGPLPAGVVPPTPISQAMASASWLQDIVCASSDLETKLAELRRFVPGEETVIDKLHKKVDVLGQRLGQAIREDALVTTMRTDISPHSMVMDELVRQRTTELVHIFFFFLNRILRAESQVKKNANIVALLQSSRFTKSLLACCMEVIVATYKTSTLTFPATTHLLGIHPFDLTTIIEPFVRADMDLPREIVRHFNSLEEKTLERLAWCKGSALFDFLQSFQESVNRGGTTSTSTSNPRATSIPKRPVSPMFNVAAIAEVAAMGEPARDAAAEKDLVMPQCHSPVRRPPTSAFTVFSSPLRGATTPRRKLPGGQPLPERFAAVRNHDVEQPIGCDVCAFKALQIFFAKVMQLAARRLGDLASRLKLSPEVTRDVYALIEHVIYEQTNLVYNRHVDQIILASVYGVCKVNGGCGGAVQFKDIIYQYSKQPQCTEEIFWTVVIEQTDPELEVSTRGDIISFYNKVFVSRVRTFLLALRERAEALAAQKTTDGEKVSVDEPFPFGISSPRRRLPVENQNIYVSPMRPEREAAMLQDAAVQGEPSTPRTRSLFATIGESIHGDPSSANDFEAINKHLAMKATSTPSRLGARVPEFSKR</sequence>
<dbReference type="SMART" id="SM01367">
    <property type="entry name" value="DUF3452"/>
    <property type="match status" value="1"/>
</dbReference>
<evidence type="ECO:0000256" key="3">
    <source>
        <dbReference type="ARBA" id="ARBA00022491"/>
    </source>
</evidence>
<dbReference type="PANTHER" id="PTHR13742">
    <property type="entry name" value="RETINOBLASTOMA-ASSOCIATED PROTEIN RB -RELATED"/>
    <property type="match status" value="1"/>
</dbReference>
<keyword evidence="7" id="KW-0131">Cell cycle</keyword>
<dbReference type="EMBL" id="KZ155787">
    <property type="protein sequence ID" value="OUS45688.1"/>
    <property type="molecule type" value="Genomic_DNA"/>
</dbReference>